<evidence type="ECO:0000256" key="7">
    <source>
        <dbReference type="ARBA" id="ARBA00046857"/>
    </source>
</evidence>
<evidence type="ECO:0000259" key="10">
    <source>
        <dbReference type="Pfam" id="PF18051"/>
    </source>
</evidence>
<protein>
    <recommendedName>
        <fullName evidence="4">26S proteasome non-ATPase regulatory subunit 2</fullName>
    </recommendedName>
</protein>
<evidence type="ECO:0000256" key="2">
    <source>
        <dbReference type="ARBA" id="ARBA00004031"/>
    </source>
</evidence>
<reference evidence="11" key="4">
    <citation type="submission" date="2025-09" db="UniProtKB">
        <authorList>
            <consortium name="Ensembl"/>
        </authorList>
    </citation>
    <scope>IDENTIFICATION</scope>
    <source>
        <strain evidence="11">HNI</strain>
    </source>
</reference>
<keyword evidence="9" id="KW-0472">Membrane</keyword>
<dbReference type="Gene3D" id="1.25.10.10">
    <property type="entry name" value="Leucine-rich Repeat Variant"/>
    <property type="match status" value="1"/>
</dbReference>
<evidence type="ECO:0000256" key="8">
    <source>
        <dbReference type="SAM" id="MobiDB-lite"/>
    </source>
</evidence>
<feature type="region of interest" description="Disordered" evidence="8">
    <location>
        <begin position="279"/>
        <end position="298"/>
    </location>
</feature>
<reference key="1">
    <citation type="journal article" date="2007" name="Nature">
        <title>The medaka draft genome and insights into vertebrate genome evolution.</title>
        <authorList>
            <person name="Kasahara M."/>
            <person name="Naruse K."/>
            <person name="Sasaki S."/>
            <person name="Nakatani Y."/>
            <person name="Qu W."/>
            <person name="Ahsan B."/>
            <person name="Yamada T."/>
            <person name="Nagayasu Y."/>
            <person name="Doi K."/>
            <person name="Kasai Y."/>
            <person name="Jindo T."/>
            <person name="Kobayashi D."/>
            <person name="Shimada A."/>
            <person name="Toyoda A."/>
            <person name="Kuroki Y."/>
            <person name="Fujiyama A."/>
            <person name="Sasaki T."/>
            <person name="Shimizu A."/>
            <person name="Asakawa S."/>
            <person name="Shimizu N."/>
            <person name="Hashimoto S."/>
            <person name="Yang J."/>
            <person name="Lee Y."/>
            <person name="Matsushima K."/>
            <person name="Sugano S."/>
            <person name="Sakaizumi M."/>
            <person name="Narita T."/>
            <person name="Ohishi K."/>
            <person name="Haga S."/>
            <person name="Ohta F."/>
            <person name="Nomoto H."/>
            <person name="Nogata K."/>
            <person name="Morishita T."/>
            <person name="Endo T."/>
            <person name="Shin-I T."/>
            <person name="Takeda H."/>
            <person name="Morishita S."/>
            <person name="Kohara Y."/>
        </authorList>
    </citation>
    <scope>NUCLEOTIDE SEQUENCE [LARGE SCALE GENOMIC DNA]</scope>
    <source>
        <strain>Hd-rR</strain>
    </source>
</reference>
<evidence type="ECO:0000256" key="1">
    <source>
        <dbReference type="ARBA" id="ARBA00002362"/>
    </source>
</evidence>
<dbReference type="PANTHER" id="PTHR10943:SF1">
    <property type="entry name" value="26S PROTEASOME NON-ATPASE REGULATORY SUBUNIT 2"/>
    <property type="match status" value="1"/>
</dbReference>
<dbReference type="FunFam" id="1.25.10.10:FF:000026">
    <property type="entry name" value="26S proteasome non-ATPase regulatory subunit 2"/>
    <property type="match status" value="1"/>
</dbReference>
<reference evidence="11" key="3">
    <citation type="submission" date="2025-08" db="UniProtKB">
        <authorList>
            <consortium name="Ensembl"/>
        </authorList>
    </citation>
    <scope>IDENTIFICATION</scope>
    <source>
        <strain evidence="11">HNI</strain>
    </source>
</reference>
<keyword evidence="9" id="KW-1133">Transmembrane helix</keyword>
<evidence type="ECO:0000256" key="9">
    <source>
        <dbReference type="SAM" id="Phobius"/>
    </source>
</evidence>
<evidence type="ECO:0000313" key="12">
    <source>
        <dbReference type="Proteomes" id="UP000265180"/>
    </source>
</evidence>
<dbReference type="PANTHER" id="PTHR10943">
    <property type="entry name" value="26S PROTEASOME NON-ATPASE REGULATORY SUBUNIT"/>
    <property type="match status" value="1"/>
</dbReference>
<evidence type="ECO:0000256" key="6">
    <source>
        <dbReference type="ARBA" id="ARBA00022942"/>
    </source>
</evidence>
<keyword evidence="9" id="KW-0812">Transmembrane</keyword>
<dbReference type="InterPro" id="IPR016024">
    <property type="entry name" value="ARM-type_fold"/>
</dbReference>
<organism evidence="11 12">
    <name type="scientific">Oryzias latipes</name>
    <name type="common">Japanese rice fish</name>
    <name type="synonym">Japanese killifish</name>
    <dbReference type="NCBI Taxonomy" id="8090"/>
    <lineage>
        <taxon>Eukaryota</taxon>
        <taxon>Metazoa</taxon>
        <taxon>Chordata</taxon>
        <taxon>Craniata</taxon>
        <taxon>Vertebrata</taxon>
        <taxon>Euteleostomi</taxon>
        <taxon>Actinopterygii</taxon>
        <taxon>Neopterygii</taxon>
        <taxon>Teleostei</taxon>
        <taxon>Neoteleostei</taxon>
        <taxon>Acanthomorphata</taxon>
        <taxon>Ovalentaria</taxon>
        <taxon>Atherinomorphae</taxon>
        <taxon>Beloniformes</taxon>
        <taxon>Adrianichthyidae</taxon>
        <taxon>Oryziinae</taxon>
        <taxon>Oryzias</taxon>
    </lineage>
</organism>
<accession>A0A3P9MJE4</accession>
<feature type="transmembrane region" description="Helical" evidence="9">
    <location>
        <begin position="51"/>
        <end position="75"/>
    </location>
</feature>
<dbReference type="AlphaFoldDB" id="A0A3P9MJE4"/>
<evidence type="ECO:0000256" key="5">
    <source>
        <dbReference type="ARBA" id="ARBA00022737"/>
    </source>
</evidence>
<reference evidence="11 12" key="2">
    <citation type="submission" date="2017-04" db="EMBL/GenBank/DDBJ databases">
        <title>CpG methylation of centromeres and impact of large insertions on vertebrate speciation.</title>
        <authorList>
            <person name="Ichikawa K."/>
            <person name="Yoshimura J."/>
            <person name="Morishita S."/>
        </authorList>
    </citation>
    <scope>NUCLEOTIDE SEQUENCE</scope>
    <source>
        <strain evidence="11 12">HNI</strain>
    </source>
</reference>
<dbReference type="Pfam" id="PF01851">
    <property type="entry name" value="PC_rep"/>
    <property type="match status" value="2"/>
</dbReference>
<dbReference type="Ensembl" id="ENSORLT00020026654.1">
    <property type="protein sequence ID" value="ENSORLP00020033073.1"/>
    <property type="gene ID" value="ENSORLG00020018963.1"/>
</dbReference>
<feature type="domain" description="26S proteasome non-ATPase regulatory subunit RPN1 C-terminal" evidence="10">
    <location>
        <begin position="500"/>
        <end position="553"/>
    </location>
</feature>
<evidence type="ECO:0000256" key="3">
    <source>
        <dbReference type="ARBA" id="ARBA00005460"/>
    </source>
</evidence>
<dbReference type="Pfam" id="PF18051">
    <property type="entry name" value="RPN1_C"/>
    <property type="match status" value="1"/>
</dbReference>
<dbReference type="InterPro" id="IPR041433">
    <property type="entry name" value="RPN1_C"/>
</dbReference>
<keyword evidence="5" id="KW-0677">Repeat</keyword>
<comment type="subunit">
    <text evidence="7">Component of the 19S proteasome regulatory particle complex. The 26S proteasome consists of a 20S core particle (CP) and two 19S regulatory subunits (RP). The regulatory particle is made of a lid composed of 9 subunits, a base containing 6 ATPases and few additional components including PSMD2. Interacts with RPGRIP1L. Interacts with CRY1 in a KDM8-dependent manner. Interacts (via C-terminus) with phosphatase UBLCP1 (via ubiquitin-like domain); the interaction recruits UBLCP1 to the 19S regulatory particle where it dephosphorylates 19S subunit PSMC2/RPT1 which impairs PSMC2 ATPase activity and disrupts 26S proteasome assembly.</text>
</comment>
<name>A0A3P9MJE4_ORYLA</name>
<dbReference type="InterPro" id="IPR002015">
    <property type="entry name" value="Proteasome/cyclosome_rpt"/>
</dbReference>
<proteinExistence type="inferred from homology"/>
<dbReference type="Proteomes" id="UP000265180">
    <property type="component" value="Chromosome 13"/>
</dbReference>
<keyword evidence="6" id="KW-0647">Proteasome</keyword>
<feature type="transmembrane region" description="Helical" evidence="9">
    <location>
        <begin position="6"/>
        <end position="24"/>
    </location>
</feature>
<comment type="function">
    <text evidence="1">Component of the 26S proteasome, a multiprotein complex involved in the ATP-dependent degradation of ubiquitinated proteins. This complex plays a key role in the maintenance of protein homeostasis by removing misfolded or damaged proteins, which could impair cellular functions, and by removing proteins whose functions are no longer required. Therefore, the proteasome participates in numerous cellular processes, including cell cycle progression, apoptosis, or DNA damage repair.</text>
</comment>
<comment type="similarity">
    <text evidence="3">Belongs to the proteasome subunit S2 family.</text>
</comment>
<dbReference type="GO" id="GO:0000502">
    <property type="term" value="C:proteasome complex"/>
    <property type="evidence" value="ECO:0007669"/>
    <property type="project" value="UniProtKB-KW"/>
</dbReference>
<dbReference type="InterPro" id="IPR011989">
    <property type="entry name" value="ARM-like"/>
</dbReference>
<evidence type="ECO:0000256" key="4">
    <source>
        <dbReference type="ARBA" id="ARBA00014928"/>
    </source>
</evidence>
<evidence type="ECO:0000313" key="11">
    <source>
        <dbReference type="Ensembl" id="ENSORLP00020033073.1"/>
    </source>
</evidence>
<comment type="function">
    <text evidence="2">Binds to the intracellular domain of tumor necrosis factor type 1 receptor. The binding domain of TRAP1 and TRAP2 resides outside the death domain of TNFR1.</text>
</comment>
<sequence>GSLLILSALVIFVPHDLLLFFSAGHHGRLPGGLRTHELGLIICERFRQRSLWLDCFFVFSGMLSAAASLGMILLWDVDGGLTQIDKYLYSSEDYIKSGALLACGIVNSGVRNECDPALALLSDYVLHNSNVMRIGAIFGLGLAYAGSNREDVLSLLLPVMGDSKSSMEVVGVTALACGMIAVGSCNGDVTSTIVQTIMEKNEQELRDTYARWLPLGLGLNHLGKGEAIETTLAALQVVPEPFRSFANTLVDICAYAGSGNVLKVQQLLHICSEHYEAKEKEKEDDKDKKDKKDKDKKENAADMGSHQCLIQFFLVCVSNCGSFLQLRYGEPILRRAVPLALALISVSNPRLNILDTLSKFSHDADPEVSHNSIFAMGMVGSGTNNARLAAMLRQLAQYHAKDPNNLFMVRLAQGLTHLGKGTLTLCPYHSDRQLMSQVAVAGLLTVLVSFLDVKNIILGKSHYILYGLVAAMQPRMLVTFDEELRPLPVSVRVGQAVDVVGQAGKPKAITGFQTHTTPVLLAHGERAELATEEYIPVTPILEGFVILRKNPNYET</sequence>
<dbReference type="SUPFAM" id="SSF48371">
    <property type="entry name" value="ARM repeat"/>
    <property type="match status" value="1"/>
</dbReference>